<reference evidence="2 3" key="1">
    <citation type="journal article" date="2019" name="Fungal Biol. Biotechnol.">
        <title>Draft genome sequence of fastidious pathogen Ceratobasidium theobromae, which causes vascular-streak dieback in Theobroma cacao.</title>
        <authorList>
            <person name="Ali S.S."/>
            <person name="Asman A."/>
            <person name="Shao J."/>
            <person name="Firmansyah A.P."/>
            <person name="Susilo A.W."/>
            <person name="Rosmana A."/>
            <person name="McMahon P."/>
            <person name="Junaid M."/>
            <person name="Guest D."/>
            <person name="Kheng T.Y."/>
            <person name="Meinhardt L.W."/>
            <person name="Bailey B.A."/>
        </authorList>
    </citation>
    <scope>NUCLEOTIDE SEQUENCE [LARGE SCALE GENOMIC DNA]</scope>
    <source>
        <strain evidence="2 3">CT2</strain>
    </source>
</reference>
<dbReference type="AlphaFoldDB" id="A0A5N5Q8M1"/>
<comment type="caution">
    <text evidence="2">The sequence shown here is derived from an EMBL/GenBank/DDBJ whole genome shotgun (WGS) entry which is preliminary data.</text>
</comment>
<dbReference type="EMBL" id="SSOP01000798">
    <property type="protein sequence ID" value="KAB5587766.1"/>
    <property type="molecule type" value="Genomic_DNA"/>
</dbReference>
<protein>
    <submittedName>
        <fullName evidence="2">Uncharacterized protein</fullName>
    </submittedName>
</protein>
<dbReference type="Proteomes" id="UP000383932">
    <property type="component" value="Unassembled WGS sequence"/>
</dbReference>
<keyword evidence="3" id="KW-1185">Reference proteome</keyword>
<name>A0A5N5Q8M1_9AGAM</name>
<evidence type="ECO:0000256" key="1">
    <source>
        <dbReference type="SAM" id="MobiDB-lite"/>
    </source>
</evidence>
<feature type="region of interest" description="Disordered" evidence="1">
    <location>
        <begin position="155"/>
        <end position="174"/>
    </location>
</feature>
<feature type="region of interest" description="Disordered" evidence="1">
    <location>
        <begin position="205"/>
        <end position="225"/>
    </location>
</feature>
<feature type="compositionally biased region" description="Acidic residues" evidence="1">
    <location>
        <begin position="205"/>
        <end position="216"/>
    </location>
</feature>
<evidence type="ECO:0000313" key="3">
    <source>
        <dbReference type="Proteomes" id="UP000383932"/>
    </source>
</evidence>
<organism evidence="2 3">
    <name type="scientific">Ceratobasidium theobromae</name>
    <dbReference type="NCBI Taxonomy" id="1582974"/>
    <lineage>
        <taxon>Eukaryota</taxon>
        <taxon>Fungi</taxon>
        <taxon>Dikarya</taxon>
        <taxon>Basidiomycota</taxon>
        <taxon>Agaricomycotina</taxon>
        <taxon>Agaricomycetes</taxon>
        <taxon>Cantharellales</taxon>
        <taxon>Ceratobasidiaceae</taxon>
        <taxon>Ceratobasidium</taxon>
    </lineage>
</organism>
<sequence>MATVPNMPVVALNTQVMAGGPAINKANLISKQAPFQLKYGPRPEGTPGRGTFDLMNVLGLERKQYSLCLQMIRMISFNCGVDETKGIKFQSEQALSMVFAQFIEFFPEFKGFEDQFWAPRALLYVALKGSSDTWWKTNPGLALTAREAAKAHKQYKPNPKAQLHHGRPSNKSKANAMKAANAIKEPGNKLDKVANEISNMSIDEEATGSDAEDDEPFFNPTQPVFYNPSITPGLSGASESMHTTHVPVALTLSHAPVAAAVSCTTTTHYEKSRS</sequence>
<proteinExistence type="predicted"/>
<gene>
    <name evidence="2" type="ORF">CTheo_8793</name>
</gene>
<evidence type="ECO:0000313" key="2">
    <source>
        <dbReference type="EMBL" id="KAB5587766.1"/>
    </source>
</evidence>
<dbReference type="OrthoDB" id="3137825at2759"/>
<accession>A0A5N5Q8M1</accession>